<keyword evidence="2" id="KW-1185">Reference proteome</keyword>
<dbReference type="STRING" id="313367.JSE7799_01722"/>
<dbReference type="EMBL" id="CYPR01000106">
    <property type="protein sequence ID" value="CUH39003.1"/>
    <property type="molecule type" value="Genomic_DNA"/>
</dbReference>
<dbReference type="AlphaFoldDB" id="A0A0M7BAQ0"/>
<evidence type="ECO:0000313" key="1">
    <source>
        <dbReference type="EMBL" id="CUH39003.1"/>
    </source>
</evidence>
<accession>A0A0M7BAQ0</accession>
<proteinExistence type="predicted"/>
<evidence type="ECO:0000313" key="2">
    <source>
        <dbReference type="Proteomes" id="UP000049455"/>
    </source>
</evidence>
<protein>
    <submittedName>
        <fullName evidence="1">Uncharacterized protein</fullName>
    </submittedName>
</protein>
<name>A0A0M7BAQ0_9RHOB</name>
<gene>
    <name evidence="1" type="ORF">JSE7799_01722</name>
</gene>
<dbReference type="Proteomes" id="UP000049455">
    <property type="component" value="Unassembled WGS sequence"/>
</dbReference>
<sequence>MKTMFAAFAAALAIAVIADAGLDTIGFSSSERYAAPGSVRLD</sequence>
<organism evidence="1 2">
    <name type="scientific">Jannaschia seosinensis</name>
    <dbReference type="NCBI Taxonomy" id="313367"/>
    <lineage>
        <taxon>Bacteria</taxon>
        <taxon>Pseudomonadati</taxon>
        <taxon>Pseudomonadota</taxon>
        <taxon>Alphaproteobacteria</taxon>
        <taxon>Rhodobacterales</taxon>
        <taxon>Roseobacteraceae</taxon>
        <taxon>Jannaschia</taxon>
    </lineage>
</organism>
<dbReference type="RefSeq" id="WP_275934893.1">
    <property type="nucleotide sequence ID" value="NZ_CYPR01000106.1"/>
</dbReference>
<reference evidence="1 2" key="1">
    <citation type="submission" date="2015-09" db="EMBL/GenBank/DDBJ databases">
        <authorList>
            <person name="Jackson K.R."/>
            <person name="Lunt B.L."/>
            <person name="Fisher J.N.B."/>
            <person name="Gardner A.V."/>
            <person name="Bailey M.E."/>
            <person name="Deus L.M."/>
            <person name="Earl A.S."/>
            <person name="Gibby P.D."/>
            <person name="Hartmann K.A."/>
            <person name="Liu J.E."/>
            <person name="Manci A.M."/>
            <person name="Nielsen D.A."/>
            <person name="Solomon M.B."/>
            <person name="Breakwell D.P."/>
            <person name="Burnett S.H."/>
            <person name="Grose J.H."/>
        </authorList>
    </citation>
    <scope>NUCLEOTIDE SEQUENCE [LARGE SCALE GENOMIC DNA]</scope>
    <source>
        <strain evidence="1 2">CECT 7799</strain>
    </source>
</reference>